<gene>
    <name evidence="1" type="ORF">HKBW3S43_02009</name>
</gene>
<sequence>KAMDEEQDQTLKVMLLCAFCSMLQNSNLFCRYNIKAAKVEGVFARHDFQPKLTVCETNTWGRQFGRGTFEKSFSNVLTGKMDVSQIYDVRVRNDRLEKVINVDVLPRSPETILLARSSKNIGGIFNHNPAIIITDPPYASNVNYSELSDFFYVWLAYCSLKTLKNLHRSLPPTRQQLLNILPGAKPLQTLRRV</sequence>
<organism evidence="1 2">
    <name type="scientific">Candidatus Hakubella thermalkaliphila</name>
    <dbReference type="NCBI Taxonomy" id="2754717"/>
    <lineage>
        <taxon>Bacteria</taxon>
        <taxon>Bacillati</taxon>
        <taxon>Actinomycetota</taxon>
        <taxon>Actinomycetota incertae sedis</taxon>
        <taxon>Candidatus Hakubellales</taxon>
        <taxon>Candidatus Hakubellaceae</taxon>
        <taxon>Candidatus Hakubella</taxon>
    </lineage>
</organism>
<proteinExistence type="predicted"/>
<dbReference type="AlphaFoldDB" id="A0A6V8PZX0"/>
<dbReference type="PROSITE" id="PS00092">
    <property type="entry name" value="N6_MTASE"/>
    <property type="match status" value="1"/>
</dbReference>
<feature type="non-terminal residue" evidence="1">
    <location>
        <position position="1"/>
    </location>
</feature>
<reference evidence="1 2" key="1">
    <citation type="journal article" date="2020" name="Front. Microbiol.">
        <title>Single-cell genomics of novel Actinobacteria with the Wood-Ljungdahl pathway discovered in a serpentinizing system.</title>
        <authorList>
            <person name="Merino N."/>
            <person name="Kawai M."/>
            <person name="Boyd E.S."/>
            <person name="Colman D.R."/>
            <person name="McGlynn S.E."/>
            <person name="Nealson K.H."/>
            <person name="Kurokawa K."/>
            <person name="Hongoh Y."/>
        </authorList>
    </citation>
    <scope>NUCLEOTIDE SEQUENCE [LARGE SCALE GENOMIC DNA]</scope>
    <source>
        <strain evidence="1 2">S43</strain>
    </source>
</reference>
<dbReference type="Proteomes" id="UP000576480">
    <property type="component" value="Unassembled WGS sequence"/>
</dbReference>
<name>A0A6V8PZX0_9ACTN</name>
<evidence type="ECO:0000313" key="2">
    <source>
        <dbReference type="Proteomes" id="UP000576480"/>
    </source>
</evidence>
<dbReference type="EMBL" id="BLSB01000495">
    <property type="protein sequence ID" value="GFP36221.1"/>
    <property type="molecule type" value="Genomic_DNA"/>
</dbReference>
<dbReference type="InterPro" id="IPR002052">
    <property type="entry name" value="DNA_methylase_N6_adenine_CS"/>
</dbReference>
<comment type="caution">
    <text evidence="1">The sequence shown here is derived from an EMBL/GenBank/DDBJ whole genome shotgun (WGS) entry which is preliminary data.</text>
</comment>
<feature type="non-terminal residue" evidence="1">
    <location>
        <position position="193"/>
    </location>
</feature>
<dbReference type="GO" id="GO:0008168">
    <property type="term" value="F:methyltransferase activity"/>
    <property type="evidence" value="ECO:0007669"/>
    <property type="project" value="InterPro"/>
</dbReference>
<dbReference type="GO" id="GO:0003676">
    <property type="term" value="F:nucleic acid binding"/>
    <property type="evidence" value="ECO:0007669"/>
    <property type="project" value="InterPro"/>
</dbReference>
<protein>
    <submittedName>
        <fullName evidence="1">Uncharacterized protein</fullName>
    </submittedName>
</protein>
<dbReference type="GO" id="GO:0032259">
    <property type="term" value="P:methylation"/>
    <property type="evidence" value="ECO:0007669"/>
    <property type="project" value="InterPro"/>
</dbReference>
<accession>A0A6V8PZX0</accession>
<evidence type="ECO:0000313" key="1">
    <source>
        <dbReference type="EMBL" id="GFP36221.1"/>
    </source>
</evidence>